<name>A0A0F9SIX3_9ZZZZ</name>
<dbReference type="AlphaFoldDB" id="A0A0F9SIX3"/>
<gene>
    <name evidence="1" type="ORF">LCGC14_0446860</name>
</gene>
<dbReference type="EMBL" id="LAZR01000437">
    <property type="protein sequence ID" value="KKN68900.1"/>
    <property type="molecule type" value="Genomic_DNA"/>
</dbReference>
<evidence type="ECO:0000313" key="1">
    <source>
        <dbReference type="EMBL" id="KKN68900.1"/>
    </source>
</evidence>
<reference evidence="1" key="1">
    <citation type="journal article" date="2015" name="Nature">
        <title>Complex archaea that bridge the gap between prokaryotes and eukaryotes.</title>
        <authorList>
            <person name="Spang A."/>
            <person name="Saw J.H."/>
            <person name="Jorgensen S.L."/>
            <person name="Zaremba-Niedzwiedzka K."/>
            <person name="Martijn J."/>
            <person name="Lind A.E."/>
            <person name="van Eijk R."/>
            <person name="Schleper C."/>
            <person name="Guy L."/>
            <person name="Ettema T.J."/>
        </authorList>
    </citation>
    <scope>NUCLEOTIDE SEQUENCE</scope>
</reference>
<organism evidence="1">
    <name type="scientific">marine sediment metagenome</name>
    <dbReference type="NCBI Taxonomy" id="412755"/>
    <lineage>
        <taxon>unclassified sequences</taxon>
        <taxon>metagenomes</taxon>
        <taxon>ecological metagenomes</taxon>
    </lineage>
</organism>
<sequence length="70" mass="7750">MGTKNNPTPNDCYDKAEPDEPMFILLARDPHAPALVELWANLRQLHGRPEDDMDGGKIDEARACATAMVD</sequence>
<accession>A0A0F9SIX3</accession>
<comment type="caution">
    <text evidence="1">The sequence shown here is derived from an EMBL/GenBank/DDBJ whole genome shotgun (WGS) entry which is preliminary data.</text>
</comment>
<proteinExistence type="predicted"/>
<protein>
    <submittedName>
        <fullName evidence="1">Uncharacterized protein</fullName>
    </submittedName>
</protein>